<sequence>MIIYFDNSLKKYKMMTICRAHHSDYPIITDLWESSVRASHNFLREEDIRYFKPLILNQYLSSVHLYCVKSRNNEILGFVGVAEKK</sequence>
<dbReference type="Gene3D" id="3.40.630.30">
    <property type="match status" value="1"/>
</dbReference>
<protein>
    <recommendedName>
        <fullName evidence="4">N-acetyltransferase domain-containing protein</fullName>
    </recommendedName>
</protein>
<dbReference type="InterPro" id="IPR016181">
    <property type="entry name" value="Acyl_CoA_acyltransferase"/>
</dbReference>
<proteinExistence type="predicted"/>
<dbReference type="GO" id="GO:0016746">
    <property type="term" value="F:acyltransferase activity"/>
    <property type="evidence" value="ECO:0007669"/>
    <property type="project" value="UniProtKB-KW"/>
</dbReference>
<evidence type="ECO:0000256" key="1">
    <source>
        <dbReference type="ARBA" id="ARBA00022679"/>
    </source>
</evidence>
<keyword evidence="1" id="KW-0808">Transferase</keyword>
<name>A0A2H9T9I5_9ZZZZ</name>
<dbReference type="EMBL" id="NSIT01000046">
    <property type="protein sequence ID" value="PJE79808.1"/>
    <property type="molecule type" value="Genomic_DNA"/>
</dbReference>
<organism evidence="3">
    <name type="scientific">invertebrate metagenome</name>
    <dbReference type="NCBI Taxonomy" id="1711999"/>
    <lineage>
        <taxon>unclassified sequences</taxon>
        <taxon>metagenomes</taxon>
        <taxon>organismal metagenomes</taxon>
    </lineage>
</organism>
<gene>
    <name evidence="3" type="ORF">CI610_01203</name>
</gene>
<dbReference type="PANTHER" id="PTHR43800">
    <property type="entry name" value="PEPTIDYL-LYSINE N-ACETYLTRANSFERASE YJAB"/>
    <property type="match status" value="1"/>
</dbReference>
<evidence type="ECO:0000313" key="3">
    <source>
        <dbReference type="EMBL" id="PJE79808.1"/>
    </source>
</evidence>
<keyword evidence="2" id="KW-0012">Acyltransferase</keyword>
<dbReference type="SUPFAM" id="SSF55729">
    <property type="entry name" value="Acyl-CoA N-acyltransferases (Nat)"/>
    <property type="match status" value="1"/>
</dbReference>
<evidence type="ECO:0008006" key="4">
    <source>
        <dbReference type="Google" id="ProtNLM"/>
    </source>
</evidence>
<reference evidence="3" key="1">
    <citation type="journal article" date="2017" name="Appl. Environ. Microbiol.">
        <title>Molecular characterization of an Endozoicomonas-like organism causing infection in king scallop Pecten maximus L.</title>
        <authorList>
            <person name="Cano I."/>
            <person name="van Aerle R."/>
            <person name="Ross S."/>
            <person name="Verner-Jeffreys D.W."/>
            <person name="Paley R.K."/>
            <person name="Rimmer G."/>
            <person name="Ryder D."/>
            <person name="Hooper P."/>
            <person name="Stone D."/>
            <person name="Feist S.W."/>
        </authorList>
    </citation>
    <scope>NUCLEOTIDE SEQUENCE</scope>
</reference>
<evidence type="ECO:0000256" key="2">
    <source>
        <dbReference type="ARBA" id="ARBA00023315"/>
    </source>
</evidence>
<dbReference type="PANTHER" id="PTHR43800:SF1">
    <property type="entry name" value="PEPTIDYL-LYSINE N-ACETYLTRANSFERASE YJAB"/>
    <property type="match status" value="1"/>
</dbReference>
<accession>A0A2H9T9I5</accession>
<dbReference type="AlphaFoldDB" id="A0A2H9T9I5"/>
<comment type="caution">
    <text evidence="3">The sequence shown here is derived from an EMBL/GenBank/DDBJ whole genome shotgun (WGS) entry which is preliminary data.</text>
</comment>